<evidence type="ECO:0000256" key="2">
    <source>
        <dbReference type="ARBA" id="ARBA00023242"/>
    </source>
</evidence>
<evidence type="ECO:0000256" key="3">
    <source>
        <dbReference type="SAM" id="MobiDB-lite"/>
    </source>
</evidence>
<evidence type="ECO:0000256" key="1">
    <source>
        <dbReference type="ARBA" id="ARBA00004123"/>
    </source>
</evidence>
<reference evidence="4 5" key="1">
    <citation type="journal article" date="2017" name="Nature">
        <title>The Apostasia genome and the evolution of orchids.</title>
        <authorList>
            <person name="Zhang G.Q."/>
            <person name="Liu K.W."/>
            <person name="Li Z."/>
            <person name="Lohaus R."/>
            <person name="Hsiao Y.Y."/>
            <person name="Niu S.C."/>
            <person name="Wang J.Y."/>
            <person name="Lin Y.C."/>
            <person name="Xu Q."/>
            <person name="Chen L.J."/>
            <person name="Yoshida K."/>
            <person name="Fujiwara S."/>
            <person name="Wang Z.W."/>
            <person name="Zhang Y.Q."/>
            <person name="Mitsuda N."/>
            <person name="Wang M."/>
            <person name="Liu G.H."/>
            <person name="Pecoraro L."/>
            <person name="Huang H.X."/>
            <person name="Xiao X.J."/>
            <person name="Lin M."/>
            <person name="Wu X.Y."/>
            <person name="Wu W.L."/>
            <person name="Chen Y.Y."/>
            <person name="Chang S.B."/>
            <person name="Sakamoto S."/>
            <person name="Ohme-Takagi M."/>
            <person name="Yagi M."/>
            <person name="Zeng S.J."/>
            <person name="Shen C.Y."/>
            <person name="Yeh C.M."/>
            <person name="Luo Y.B."/>
            <person name="Tsai W.C."/>
            <person name="Van de Peer Y."/>
            <person name="Liu Z.J."/>
        </authorList>
    </citation>
    <scope>NUCLEOTIDE SEQUENCE [LARGE SCALE GENOMIC DNA]</scope>
    <source>
        <strain evidence="5">cv. Shenzhen</strain>
        <tissue evidence="4">Stem</tissue>
    </source>
</reference>
<dbReference type="OrthoDB" id="696276at2759"/>
<dbReference type="InterPro" id="IPR051992">
    <property type="entry name" value="OxStress_Response_Reg"/>
</dbReference>
<evidence type="ECO:0000313" key="5">
    <source>
        <dbReference type="Proteomes" id="UP000236161"/>
    </source>
</evidence>
<gene>
    <name evidence="4" type="ORF">AXF42_Ash018542</name>
</gene>
<accession>A0A2I0APT3</accession>
<protein>
    <submittedName>
        <fullName evidence="4">Uncharacterized protein</fullName>
    </submittedName>
</protein>
<evidence type="ECO:0000313" key="4">
    <source>
        <dbReference type="EMBL" id="PKA57567.1"/>
    </source>
</evidence>
<dbReference type="EMBL" id="KZ451963">
    <property type="protein sequence ID" value="PKA57567.1"/>
    <property type="molecule type" value="Genomic_DNA"/>
</dbReference>
<comment type="subcellular location">
    <subcellularLocation>
        <location evidence="1">Nucleus</location>
    </subcellularLocation>
</comment>
<dbReference type="GO" id="GO:0005634">
    <property type="term" value="C:nucleus"/>
    <property type="evidence" value="ECO:0007669"/>
    <property type="project" value="UniProtKB-SubCell"/>
</dbReference>
<feature type="region of interest" description="Disordered" evidence="3">
    <location>
        <begin position="45"/>
        <end position="110"/>
    </location>
</feature>
<proteinExistence type="predicted"/>
<organism evidence="4 5">
    <name type="scientific">Apostasia shenzhenica</name>
    <dbReference type="NCBI Taxonomy" id="1088818"/>
    <lineage>
        <taxon>Eukaryota</taxon>
        <taxon>Viridiplantae</taxon>
        <taxon>Streptophyta</taxon>
        <taxon>Embryophyta</taxon>
        <taxon>Tracheophyta</taxon>
        <taxon>Spermatophyta</taxon>
        <taxon>Magnoliopsida</taxon>
        <taxon>Liliopsida</taxon>
        <taxon>Asparagales</taxon>
        <taxon>Orchidaceae</taxon>
        <taxon>Apostasioideae</taxon>
        <taxon>Apostasia</taxon>
    </lineage>
</organism>
<dbReference type="AlphaFoldDB" id="A0A2I0APT3"/>
<keyword evidence="2" id="KW-0539">Nucleus</keyword>
<name>A0A2I0APT3_9ASPA</name>
<dbReference type="GO" id="GO:0006950">
    <property type="term" value="P:response to stress"/>
    <property type="evidence" value="ECO:0007669"/>
    <property type="project" value="UniProtKB-ARBA"/>
</dbReference>
<dbReference type="PANTHER" id="PTHR33172">
    <property type="entry name" value="OS08G0516900 PROTEIN"/>
    <property type="match status" value="1"/>
</dbReference>
<dbReference type="PANTHER" id="PTHR33172:SF91">
    <property type="entry name" value="PROTEIN OXIDATIVE STRESS 3 LIKE 5"/>
    <property type="match status" value="1"/>
</dbReference>
<keyword evidence="5" id="KW-1185">Reference proteome</keyword>
<dbReference type="STRING" id="1088818.A0A2I0APT3"/>
<feature type="compositionally biased region" description="Acidic residues" evidence="3">
    <location>
        <begin position="95"/>
        <end position="105"/>
    </location>
</feature>
<dbReference type="Proteomes" id="UP000236161">
    <property type="component" value="Unassembled WGS sequence"/>
</dbReference>
<feature type="compositionally biased region" description="Low complexity" evidence="3">
    <location>
        <begin position="81"/>
        <end position="94"/>
    </location>
</feature>
<sequence length="251" mass="27392">MTEGYSIHDLLNYNKRKKKKKKKKRVMSLLLSRAEVVNESIVVGQKHGRKEGLMPAVGREGVNGSFSSTVKEEEEEEEEPPVGSSESSSIGFESSSEEESEEDEAESKLSEDGAFGCLDSIEESLPIKRGLSNFFIGKSKSFACLSEAAAAANAVDLAKPENPFNKRRRILMTSKAAWVRRASCSSLISSLPSLLSPNLIVKEGEEEEDFEMGGIRALSMAPLLDQGDGSGIHKSFKSPRSFSLSSDLQHV</sequence>